<protein>
    <submittedName>
        <fullName evidence="1">Uncharacterized protein</fullName>
    </submittedName>
</protein>
<gene>
    <name evidence="1" type="ORF">QPM17_16185</name>
</gene>
<organism evidence="1 2">
    <name type="scientific">Marinobacter azerbaijanicus</name>
    <dbReference type="NCBI Taxonomy" id="3050455"/>
    <lineage>
        <taxon>Bacteria</taxon>
        <taxon>Pseudomonadati</taxon>
        <taxon>Pseudomonadota</taxon>
        <taxon>Gammaproteobacteria</taxon>
        <taxon>Pseudomonadales</taxon>
        <taxon>Marinobacteraceae</taxon>
        <taxon>Marinobacter</taxon>
    </lineage>
</organism>
<comment type="caution">
    <text evidence="1">The sequence shown here is derived from an EMBL/GenBank/DDBJ whole genome shotgun (WGS) entry which is preliminary data.</text>
</comment>
<keyword evidence="2" id="KW-1185">Reference proteome</keyword>
<proteinExistence type="predicted"/>
<accession>A0ABT7IEU1</accession>
<sequence>MNKGSSWVKLKGRPKLIWGSGESVGSCAEIGPKESKILDVHLEGEGDIEDRVKLAKALRESPILGASLTAEYFLEGERSAIAVDFEYDAEKLIERMRSSWSRSSLRDAIKELDQS</sequence>
<reference evidence="1 2" key="1">
    <citation type="submission" date="2023-06" db="EMBL/GenBank/DDBJ databases">
        <title>Marinobacter azerbaijanicus a moderately halophilic, isolated from Urmia Lake in Azerbaijan region of Iran.</title>
        <authorList>
            <person name="Sanchez-Porro C."/>
            <person name="Aghdam E.M."/>
            <person name="Saheb S.M."/>
            <person name="Tarhriz V."/>
            <person name="Kazemi E."/>
            <person name="Ammozegar M.A."/>
            <person name="Ventosa A."/>
            <person name="Hejazi M.S."/>
        </authorList>
    </citation>
    <scope>NUCLEOTIDE SEQUENCE [LARGE SCALE GENOMIC DNA]</scope>
    <source>
        <strain evidence="1 2">TBZ242</strain>
    </source>
</reference>
<dbReference type="EMBL" id="JASSVS010000008">
    <property type="protein sequence ID" value="MDL0432681.1"/>
    <property type="molecule type" value="Genomic_DNA"/>
</dbReference>
<evidence type="ECO:0000313" key="2">
    <source>
        <dbReference type="Proteomes" id="UP001227964"/>
    </source>
</evidence>
<dbReference type="Proteomes" id="UP001227964">
    <property type="component" value="Unassembled WGS sequence"/>
</dbReference>
<name>A0ABT7IEU1_9GAMM</name>
<dbReference type="RefSeq" id="WP_285391939.1">
    <property type="nucleotide sequence ID" value="NZ_JASSVS010000008.1"/>
</dbReference>
<evidence type="ECO:0000313" key="1">
    <source>
        <dbReference type="EMBL" id="MDL0432681.1"/>
    </source>
</evidence>